<dbReference type="Pfam" id="PF19402">
    <property type="entry name" value="RamS"/>
    <property type="match status" value="1"/>
</dbReference>
<gene>
    <name evidence="1" type="ORF">CLV72_103272</name>
</gene>
<dbReference type="AlphaFoldDB" id="A0A2T0Q759"/>
<evidence type="ECO:0000313" key="1">
    <source>
        <dbReference type="EMBL" id="PRX99667.1"/>
    </source>
</evidence>
<dbReference type="EMBL" id="PVZC01000003">
    <property type="protein sequence ID" value="PRX99667.1"/>
    <property type="molecule type" value="Genomic_DNA"/>
</dbReference>
<organism evidence="1 2">
    <name type="scientific">Allonocardiopsis opalescens</name>
    <dbReference type="NCBI Taxonomy" id="1144618"/>
    <lineage>
        <taxon>Bacteria</taxon>
        <taxon>Bacillati</taxon>
        <taxon>Actinomycetota</taxon>
        <taxon>Actinomycetes</taxon>
        <taxon>Streptosporangiales</taxon>
        <taxon>Allonocardiopsis</taxon>
    </lineage>
</organism>
<sequence length="39" mass="4200">MSFVLNLQALDAPAAETEQDKAISYLSLLLCFTGVHSDS</sequence>
<evidence type="ECO:0000313" key="2">
    <source>
        <dbReference type="Proteomes" id="UP000237846"/>
    </source>
</evidence>
<keyword evidence="2" id="KW-1185">Reference proteome</keyword>
<accession>A0A2T0Q759</accession>
<dbReference type="InterPro" id="IPR045825">
    <property type="entry name" value="RamS"/>
</dbReference>
<name>A0A2T0Q759_9ACTN</name>
<dbReference type="RefSeq" id="WP_106244434.1">
    <property type="nucleotide sequence ID" value="NZ_PVZC01000003.1"/>
</dbReference>
<dbReference type="Proteomes" id="UP000237846">
    <property type="component" value="Unassembled WGS sequence"/>
</dbReference>
<proteinExistence type="predicted"/>
<dbReference type="NCBIfam" id="NF033212">
    <property type="entry name" value="SapB_AmfS_lanti"/>
    <property type="match status" value="1"/>
</dbReference>
<comment type="caution">
    <text evidence="1">The sequence shown here is derived from an EMBL/GenBank/DDBJ whole genome shotgun (WGS) entry which is preliminary data.</text>
</comment>
<reference evidence="1 2" key="1">
    <citation type="submission" date="2018-03" db="EMBL/GenBank/DDBJ databases">
        <title>Genomic Encyclopedia of Archaeal and Bacterial Type Strains, Phase II (KMG-II): from individual species to whole genera.</title>
        <authorList>
            <person name="Goeker M."/>
        </authorList>
    </citation>
    <scope>NUCLEOTIDE SEQUENCE [LARGE SCALE GENOMIC DNA]</scope>
    <source>
        <strain evidence="1 2">DSM 45601</strain>
    </source>
</reference>
<protein>
    <submittedName>
        <fullName evidence="1">Uncharacterized protein</fullName>
    </submittedName>
</protein>